<evidence type="ECO:0000256" key="5">
    <source>
        <dbReference type="ARBA" id="ARBA00023204"/>
    </source>
</evidence>
<dbReference type="EMBL" id="CP119917">
    <property type="protein sequence ID" value="WFD15195.1"/>
    <property type="molecule type" value="Genomic_DNA"/>
</dbReference>
<comment type="cofactor">
    <cofactor evidence="1">
        <name>a divalent metal cation</name>
        <dbReference type="ChEBI" id="CHEBI:60240"/>
    </cofactor>
</comment>
<dbReference type="InterPro" id="IPR050326">
    <property type="entry name" value="NAD_dep_DNA_ligaseB"/>
</dbReference>
<proteinExistence type="predicted"/>
<dbReference type="InterPro" id="IPR012310">
    <property type="entry name" value="DNA_ligase_ATP-dep_cent"/>
</dbReference>
<protein>
    <recommendedName>
        <fullName evidence="10">DNA ligase</fullName>
    </recommendedName>
</protein>
<dbReference type="GO" id="GO:0003910">
    <property type="term" value="F:DNA ligase (ATP) activity"/>
    <property type="evidence" value="ECO:0007669"/>
    <property type="project" value="InterPro"/>
</dbReference>
<accession>A0AAJ5YXW7</accession>
<evidence type="ECO:0000259" key="7">
    <source>
        <dbReference type="Pfam" id="PF14743"/>
    </source>
</evidence>
<dbReference type="PANTHER" id="PTHR47810:SF1">
    <property type="entry name" value="DNA LIGASE B"/>
    <property type="match status" value="1"/>
</dbReference>
<keyword evidence="2" id="KW-0436">Ligase</keyword>
<feature type="domain" description="DNA ligase OB-like" evidence="7">
    <location>
        <begin position="139"/>
        <end position="210"/>
    </location>
</feature>
<dbReference type="GO" id="GO:0006310">
    <property type="term" value="P:DNA recombination"/>
    <property type="evidence" value="ECO:0007669"/>
    <property type="project" value="InterPro"/>
</dbReference>
<feature type="domain" description="ATP-dependent DNA ligase family profile" evidence="6">
    <location>
        <begin position="30"/>
        <end position="124"/>
    </location>
</feature>
<dbReference type="Gene3D" id="3.30.470.30">
    <property type="entry name" value="DNA ligase/mRNA capping enzyme"/>
    <property type="match status" value="1"/>
</dbReference>
<dbReference type="Gene3D" id="3.30.1490.70">
    <property type="match status" value="1"/>
</dbReference>
<evidence type="ECO:0000313" key="9">
    <source>
        <dbReference type="Proteomes" id="UP001217582"/>
    </source>
</evidence>
<evidence type="ECO:0000256" key="4">
    <source>
        <dbReference type="ARBA" id="ARBA00022763"/>
    </source>
</evidence>
<evidence type="ECO:0008006" key="10">
    <source>
        <dbReference type="Google" id="ProtNLM"/>
    </source>
</evidence>
<evidence type="ECO:0000256" key="2">
    <source>
        <dbReference type="ARBA" id="ARBA00022598"/>
    </source>
</evidence>
<dbReference type="CDD" id="cd07896">
    <property type="entry name" value="Adenylation_kDNA_ligase_like"/>
    <property type="match status" value="1"/>
</dbReference>
<keyword evidence="3" id="KW-0235">DNA replication</keyword>
<dbReference type="PANTHER" id="PTHR47810">
    <property type="entry name" value="DNA LIGASE"/>
    <property type="match status" value="1"/>
</dbReference>
<dbReference type="Pfam" id="PF01068">
    <property type="entry name" value="DNA_ligase_A_M"/>
    <property type="match status" value="1"/>
</dbReference>
<evidence type="ECO:0000259" key="6">
    <source>
        <dbReference type="Pfam" id="PF01068"/>
    </source>
</evidence>
<reference evidence="8 9" key="1">
    <citation type="submission" date="2023-03" db="EMBL/GenBank/DDBJ databases">
        <title>Mating type loci evolution in Malassezia.</title>
        <authorList>
            <person name="Coelho M.A."/>
        </authorList>
    </citation>
    <scope>NUCLEOTIDE SEQUENCE [LARGE SCALE GENOMIC DNA]</scope>
    <source>
        <strain evidence="8 9">CBS 13387</strain>
    </source>
</reference>
<dbReference type="AlphaFoldDB" id="A0AAJ5YXW7"/>
<dbReference type="Pfam" id="PF14743">
    <property type="entry name" value="DNA_ligase_OB_2"/>
    <property type="match status" value="1"/>
</dbReference>
<evidence type="ECO:0000256" key="3">
    <source>
        <dbReference type="ARBA" id="ARBA00022705"/>
    </source>
</evidence>
<dbReference type="SUPFAM" id="SSF56091">
    <property type="entry name" value="DNA ligase/mRNA capping enzyme, catalytic domain"/>
    <property type="match status" value="1"/>
</dbReference>
<evidence type="ECO:0000256" key="1">
    <source>
        <dbReference type="ARBA" id="ARBA00001968"/>
    </source>
</evidence>
<dbReference type="SUPFAM" id="SSF50249">
    <property type="entry name" value="Nucleic acid-binding proteins"/>
    <property type="match status" value="1"/>
</dbReference>
<organism evidence="8 9">
    <name type="scientific">Malassezia arunalokei</name>
    <dbReference type="NCBI Taxonomy" id="1514897"/>
    <lineage>
        <taxon>Eukaryota</taxon>
        <taxon>Fungi</taxon>
        <taxon>Dikarya</taxon>
        <taxon>Basidiomycota</taxon>
        <taxon>Ustilaginomycotina</taxon>
        <taxon>Malasseziomycetes</taxon>
        <taxon>Malasseziales</taxon>
        <taxon>Malasseziaceae</taxon>
        <taxon>Malassezia</taxon>
    </lineage>
</organism>
<keyword evidence="5" id="KW-0234">DNA repair</keyword>
<dbReference type="Proteomes" id="UP001217582">
    <property type="component" value="Chromosome 2"/>
</dbReference>
<name>A0AAJ5YXW7_9BASI</name>
<sequence>MSLDGELWIDRGLFEHTSGVCRASSSDEWHRVKYMVFDAPDGYVEPVEDRWGKIKALFPVARFGEPIARHTHHVYAVDQVLCRGPSHLDALVHQVLSAGGEGVMLRAPHSLYEQRRSSTLYKWKPLLDAEARVIGYEKGQNSAAGLVGSLVCETYSEERQHESPKRFCVGSGLTQFLRQHPPPIGTVIRYRYSGLSSQGLPRFPRYSGTRADM</sequence>
<dbReference type="InterPro" id="IPR012340">
    <property type="entry name" value="NA-bd_OB-fold"/>
</dbReference>
<dbReference type="GO" id="GO:0005524">
    <property type="term" value="F:ATP binding"/>
    <property type="evidence" value="ECO:0007669"/>
    <property type="project" value="InterPro"/>
</dbReference>
<dbReference type="CDD" id="cd08041">
    <property type="entry name" value="OBF_kDNA_ligase_like"/>
    <property type="match status" value="1"/>
</dbReference>
<dbReference type="GO" id="GO:0006260">
    <property type="term" value="P:DNA replication"/>
    <property type="evidence" value="ECO:0007669"/>
    <property type="project" value="UniProtKB-KW"/>
</dbReference>
<evidence type="ECO:0000313" key="8">
    <source>
        <dbReference type="EMBL" id="WFD15195.1"/>
    </source>
</evidence>
<dbReference type="InterPro" id="IPR029319">
    <property type="entry name" value="DNA_ligase_OB"/>
</dbReference>
<keyword evidence="4" id="KW-0227">DNA damage</keyword>
<dbReference type="Gene3D" id="2.40.50.140">
    <property type="entry name" value="Nucleic acid-binding proteins"/>
    <property type="match status" value="1"/>
</dbReference>
<keyword evidence="9" id="KW-1185">Reference proteome</keyword>
<dbReference type="GO" id="GO:0006281">
    <property type="term" value="P:DNA repair"/>
    <property type="evidence" value="ECO:0007669"/>
    <property type="project" value="UniProtKB-KW"/>
</dbReference>
<gene>
    <name evidence="8" type="ORF">MARU1_001210</name>
</gene>